<comment type="subcellular location">
    <subcellularLocation>
        <location evidence="1">Membrane</location>
        <topology evidence="1">Multi-pass membrane protein</topology>
    </subcellularLocation>
</comment>
<proteinExistence type="inferred from homology"/>
<dbReference type="InterPro" id="IPR000620">
    <property type="entry name" value="EamA_dom"/>
</dbReference>
<evidence type="ECO:0000256" key="1">
    <source>
        <dbReference type="ARBA" id="ARBA00004141"/>
    </source>
</evidence>
<dbReference type="Proteomes" id="UP001256673">
    <property type="component" value="Unassembled WGS sequence"/>
</dbReference>
<comment type="caution">
    <text evidence="8">The sequence shown here is derived from an EMBL/GenBank/DDBJ whole genome shotgun (WGS) entry which is preliminary data.</text>
</comment>
<feature type="transmembrane region" description="Helical" evidence="6">
    <location>
        <begin position="239"/>
        <end position="258"/>
    </location>
</feature>
<keyword evidence="5 6" id="KW-0472">Membrane</keyword>
<evidence type="ECO:0000256" key="5">
    <source>
        <dbReference type="ARBA" id="ARBA00023136"/>
    </source>
</evidence>
<dbReference type="PANTHER" id="PTHR32322">
    <property type="entry name" value="INNER MEMBRANE TRANSPORTER"/>
    <property type="match status" value="1"/>
</dbReference>
<evidence type="ECO:0000256" key="2">
    <source>
        <dbReference type="ARBA" id="ARBA00007362"/>
    </source>
</evidence>
<feature type="transmembrane region" description="Helical" evidence="6">
    <location>
        <begin position="265"/>
        <end position="285"/>
    </location>
</feature>
<feature type="transmembrane region" description="Helical" evidence="6">
    <location>
        <begin position="84"/>
        <end position="104"/>
    </location>
</feature>
<feature type="transmembrane region" description="Helical" evidence="6">
    <location>
        <begin position="47"/>
        <end position="72"/>
    </location>
</feature>
<feature type="transmembrane region" description="Helical" evidence="6">
    <location>
        <begin position="139"/>
        <end position="158"/>
    </location>
</feature>
<dbReference type="RefSeq" id="WP_316001739.1">
    <property type="nucleotide sequence ID" value="NZ_JAWDIU010000005.1"/>
</dbReference>
<feature type="transmembrane region" description="Helical" evidence="6">
    <location>
        <begin position="291"/>
        <end position="309"/>
    </location>
</feature>
<feature type="domain" description="EamA" evidence="7">
    <location>
        <begin position="165"/>
        <end position="307"/>
    </location>
</feature>
<evidence type="ECO:0000256" key="6">
    <source>
        <dbReference type="SAM" id="Phobius"/>
    </source>
</evidence>
<evidence type="ECO:0000313" key="8">
    <source>
        <dbReference type="EMBL" id="MDU0327785.1"/>
    </source>
</evidence>
<dbReference type="EMBL" id="JAWDIU010000005">
    <property type="protein sequence ID" value="MDU0327785.1"/>
    <property type="molecule type" value="Genomic_DNA"/>
</dbReference>
<accession>A0ABU3RYZ5</accession>
<keyword evidence="4 6" id="KW-1133">Transmembrane helix</keyword>
<dbReference type="InterPro" id="IPR037185">
    <property type="entry name" value="EmrE-like"/>
</dbReference>
<evidence type="ECO:0000259" key="7">
    <source>
        <dbReference type="Pfam" id="PF00892"/>
    </source>
</evidence>
<name>A0ABU3RYZ5_9MICO</name>
<evidence type="ECO:0000256" key="3">
    <source>
        <dbReference type="ARBA" id="ARBA00022692"/>
    </source>
</evidence>
<keyword evidence="3 6" id="KW-0812">Transmembrane</keyword>
<dbReference type="PANTHER" id="PTHR32322:SF2">
    <property type="entry name" value="EAMA DOMAIN-CONTAINING PROTEIN"/>
    <property type="match status" value="1"/>
</dbReference>
<evidence type="ECO:0000256" key="4">
    <source>
        <dbReference type="ARBA" id="ARBA00022989"/>
    </source>
</evidence>
<comment type="similarity">
    <text evidence="2">Belongs to the EamA transporter family.</text>
</comment>
<protein>
    <submittedName>
        <fullName evidence="8">DMT family transporter</fullName>
    </submittedName>
</protein>
<feature type="domain" description="EamA" evidence="7">
    <location>
        <begin position="20"/>
        <end position="155"/>
    </location>
</feature>
<feature type="transmembrane region" description="Helical" evidence="6">
    <location>
        <begin position="164"/>
        <end position="183"/>
    </location>
</feature>
<feature type="transmembrane region" description="Helical" evidence="6">
    <location>
        <begin position="195"/>
        <end position="219"/>
    </location>
</feature>
<feature type="transmembrane region" description="Helical" evidence="6">
    <location>
        <begin position="110"/>
        <end position="130"/>
    </location>
</feature>
<keyword evidence="9" id="KW-1185">Reference proteome</keyword>
<sequence>MTTSSVTLPRPTRHGSGAVTGLVIAVASALAFSSSGPFVKPLLDGGWSLGAVLLVRMGVAALLLSPALILAIRRQRGFIRRHGLLILAFGLTAVAGCQLFYFAAMQRMPVAVALLIQYIAPVLLVLAVWVRTRTAPSKAVLIGSVVAMVGLVLVVDISGARFDLLGTIFALCAAVCAAAYFVIAGRAGDDLPPLALAAGGLITGTVLMGILVATGILPFAAPSITVSLAGLEVPGILPLLWVGGVATTVGYALGVIAVPLIGSRLASFVGLSEVLFALGFAWLLLGETPAPVQFVGGALILVGVVLVRLDAGGAVEEKTETASIPVVPAP</sequence>
<reference evidence="8 9" key="1">
    <citation type="submission" date="2023-09" db="EMBL/GenBank/DDBJ databases">
        <title>Microbacterium fusihabitans sp. nov., Microbacterium phycihabitans sp. nov., and Microbacterium cervinum sp. nov., isolated from dried seaweeds of beach.</title>
        <authorList>
            <person name="Lee S.D."/>
        </authorList>
    </citation>
    <scope>NUCLEOTIDE SEQUENCE [LARGE SCALE GENOMIC DNA]</scope>
    <source>
        <strain evidence="8 9">KSW2-21</strain>
    </source>
</reference>
<organism evidence="8 9">
    <name type="scientific">Microbacterium algihabitans</name>
    <dbReference type="NCBI Taxonomy" id="3075992"/>
    <lineage>
        <taxon>Bacteria</taxon>
        <taxon>Bacillati</taxon>
        <taxon>Actinomycetota</taxon>
        <taxon>Actinomycetes</taxon>
        <taxon>Micrococcales</taxon>
        <taxon>Microbacteriaceae</taxon>
        <taxon>Microbacterium</taxon>
    </lineage>
</organism>
<gene>
    <name evidence="8" type="ORF">RWH43_13555</name>
</gene>
<dbReference type="SUPFAM" id="SSF103481">
    <property type="entry name" value="Multidrug resistance efflux transporter EmrE"/>
    <property type="match status" value="2"/>
</dbReference>
<dbReference type="InterPro" id="IPR050638">
    <property type="entry name" value="AA-Vitamin_Transporters"/>
</dbReference>
<evidence type="ECO:0000313" key="9">
    <source>
        <dbReference type="Proteomes" id="UP001256673"/>
    </source>
</evidence>
<dbReference type="Pfam" id="PF00892">
    <property type="entry name" value="EamA"/>
    <property type="match status" value="2"/>
</dbReference>